<dbReference type="OrthoDB" id="3668964at2"/>
<evidence type="ECO:0000313" key="3">
    <source>
        <dbReference type="Proteomes" id="UP000318801"/>
    </source>
</evidence>
<dbReference type="AlphaFoldDB" id="A0A506UG02"/>
<dbReference type="PANTHER" id="PTHR22946">
    <property type="entry name" value="DIENELACTONE HYDROLASE DOMAIN-CONTAINING PROTEIN-RELATED"/>
    <property type="match status" value="1"/>
</dbReference>
<comment type="caution">
    <text evidence="2">The sequence shown here is derived from an EMBL/GenBank/DDBJ whole genome shotgun (WGS) entry which is preliminary data.</text>
</comment>
<sequence>MPCHRRRPFIMTHTQSNPETRQFCFDPEALHMDLMLRAPRRLGFSDGVDLERWSDELRAKLTELLRMPAHPGTSARPVMLGEAQDCGDYLRQRLVFTAEPGADVPCTLLLPKGKEGPLPVMICLQGHTTGAHISLGEAKYEGDENSLGGDRDFALQAVRRGFAALAMEQRAFGERHDHRPEDHRRTGDLARNDDNRTCKHPAMTALLLGRTLLGERVFDVIRACDAIEEISTLDAGRIYIMGQSGGGTVGWYASAVEPRLKASMLASFFGTVAGTIGAIDHCTDNYLPDMLTWLDFPDIAGAMRGTKILVVMGRLDPLFPHASVLEASDHVARIFKAQGREQDFALAVGEGGHRFYADLAWPKFLAMI</sequence>
<dbReference type="Pfam" id="PF12715">
    <property type="entry name" value="Abhydrolase_7"/>
    <property type="match status" value="1"/>
</dbReference>
<dbReference type="InterPro" id="IPR025890">
    <property type="entry name" value="Abhydrolase_bac"/>
</dbReference>
<dbReference type="Gene3D" id="3.40.50.1820">
    <property type="entry name" value="alpha/beta hydrolase"/>
    <property type="match status" value="1"/>
</dbReference>
<feature type="region of interest" description="Disordered" evidence="1">
    <location>
        <begin position="173"/>
        <end position="195"/>
    </location>
</feature>
<dbReference type="SUPFAM" id="SSF53474">
    <property type="entry name" value="alpha/beta-Hydrolases"/>
    <property type="match status" value="1"/>
</dbReference>
<evidence type="ECO:0000256" key="1">
    <source>
        <dbReference type="SAM" id="MobiDB-lite"/>
    </source>
</evidence>
<dbReference type="InterPro" id="IPR029058">
    <property type="entry name" value="AB_hydrolase_fold"/>
</dbReference>
<gene>
    <name evidence="2" type="ORF">FJU08_03575</name>
</gene>
<accession>A0A506UG02</accession>
<reference evidence="2 3" key="1">
    <citation type="submission" date="2019-06" db="EMBL/GenBank/DDBJ databases">
        <authorList>
            <person name="Li M."/>
        </authorList>
    </citation>
    <scope>NUCLEOTIDE SEQUENCE [LARGE SCALE GENOMIC DNA]</scope>
    <source>
        <strain evidence="2 3">BGMRC2036</strain>
    </source>
</reference>
<evidence type="ECO:0008006" key="4">
    <source>
        <dbReference type="Google" id="ProtNLM"/>
    </source>
</evidence>
<organism evidence="2 3">
    <name type="scientific">Martelella alba</name>
    <dbReference type="NCBI Taxonomy" id="2590451"/>
    <lineage>
        <taxon>Bacteria</taxon>
        <taxon>Pseudomonadati</taxon>
        <taxon>Pseudomonadota</taxon>
        <taxon>Alphaproteobacteria</taxon>
        <taxon>Hyphomicrobiales</taxon>
        <taxon>Aurantimonadaceae</taxon>
        <taxon>Martelella</taxon>
    </lineage>
</organism>
<proteinExistence type="predicted"/>
<evidence type="ECO:0000313" key="2">
    <source>
        <dbReference type="EMBL" id="TPW32104.1"/>
    </source>
</evidence>
<dbReference type="Proteomes" id="UP000318801">
    <property type="component" value="Unassembled WGS sequence"/>
</dbReference>
<dbReference type="InterPro" id="IPR050261">
    <property type="entry name" value="FrsA_esterase"/>
</dbReference>
<keyword evidence="3" id="KW-1185">Reference proteome</keyword>
<dbReference type="EMBL" id="VHLG01000002">
    <property type="protein sequence ID" value="TPW32104.1"/>
    <property type="molecule type" value="Genomic_DNA"/>
</dbReference>
<name>A0A506UG02_9HYPH</name>
<protein>
    <recommendedName>
        <fullName evidence="4">Acetyl xylan esterase domain-containing protein</fullName>
    </recommendedName>
</protein>